<dbReference type="InterPro" id="IPR051271">
    <property type="entry name" value="2C-system_Tx_regulators"/>
</dbReference>
<dbReference type="PROSITE" id="PS50110">
    <property type="entry name" value="RESPONSE_REGULATORY"/>
    <property type="match status" value="1"/>
</dbReference>
<dbReference type="InterPro" id="IPR001789">
    <property type="entry name" value="Sig_transdc_resp-reg_receiver"/>
</dbReference>
<evidence type="ECO:0000259" key="2">
    <source>
        <dbReference type="PROSITE" id="PS50110"/>
    </source>
</evidence>
<dbReference type="InterPro" id="IPR007492">
    <property type="entry name" value="LytTR_DNA-bd_dom"/>
</dbReference>
<keyword evidence="4" id="KW-1185">Reference proteome</keyword>
<proteinExistence type="predicted"/>
<dbReference type="PANTHER" id="PTHR45526">
    <property type="entry name" value="TRANSCRIPTIONAL REGULATORY PROTEIN DPIA"/>
    <property type="match status" value="1"/>
</dbReference>
<dbReference type="SMART" id="SM00850">
    <property type="entry name" value="LytTR"/>
    <property type="match status" value="1"/>
</dbReference>
<protein>
    <submittedName>
        <fullName evidence="3">Response regulator transcription factor</fullName>
    </submittedName>
</protein>
<dbReference type="Proteomes" id="UP000651112">
    <property type="component" value="Unassembled WGS sequence"/>
</dbReference>
<dbReference type="Pfam" id="PF00072">
    <property type="entry name" value="Response_reg"/>
    <property type="match status" value="1"/>
</dbReference>
<dbReference type="Gene3D" id="2.40.50.40">
    <property type="match status" value="1"/>
</dbReference>
<dbReference type="Pfam" id="PF04397">
    <property type="entry name" value="LytTR"/>
    <property type="match status" value="1"/>
</dbReference>
<dbReference type="RefSeq" id="WP_190315522.1">
    <property type="nucleotide sequence ID" value="NZ_JACNYL010000006.1"/>
</dbReference>
<dbReference type="SUPFAM" id="SSF52172">
    <property type="entry name" value="CheY-like"/>
    <property type="match status" value="1"/>
</dbReference>
<sequence>MKLLTKKLKVLVIDDDPLALKVIADYVKATDGLELVSQTTNPRKGMDVLKKNEIHLIFLDMEMPGMSGMAFLAQLKILAEDNPSIANISVVVCSAFDRFAADSFDYEAVDYLVKPVFFERYTRAVKKVKQRWHRMSLNMLSSDNDCLMVYTTRGKLFHKLRYEDIIYLEAKGEKTWIWVSESEYFEIDDILKNVMLLLPRARFARVHRAFAISLVHFEWIKGMEIQLKGAPKNKIKLGRKGDYELFKDWLAENAIKGRHFKLSS</sequence>
<dbReference type="PANTHER" id="PTHR45526:SF1">
    <property type="entry name" value="TRANSCRIPTIONAL REGULATORY PROTEIN DCUR-RELATED"/>
    <property type="match status" value="1"/>
</dbReference>
<evidence type="ECO:0000313" key="3">
    <source>
        <dbReference type="EMBL" id="MBD1423746.1"/>
    </source>
</evidence>
<dbReference type="Gene3D" id="3.40.50.2300">
    <property type="match status" value="1"/>
</dbReference>
<feature type="modified residue" description="4-aspartylphosphate" evidence="1">
    <location>
        <position position="60"/>
    </location>
</feature>
<dbReference type="InterPro" id="IPR011006">
    <property type="entry name" value="CheY-like_superfamily"/>
</dbReference>
<comment type="caution">
    <text evidence="3">The sequence shown here is derived from an EMBL/GenBank/DDBJ whole genome shotgun (WGS) entry which is preliminary data.</text>
</comment>
<gene>
    <name evidence="3" type="ORF">H8B21_19465</name>
</gene>
<name>A0ABR7XXF1_9SPHI</name>
<organism evidence="3 4">
    <name type="scientific">Sphingobacterium chuzhouense</name>
    <dbReference type="NCBI Taxonomy" id="1742264"/>
    <lineage>
        <taxon>Bacteria</taxon>
        <taxon>Pseudomonadati</taxon>
        <taxon>Bacteroidota</taxon>
        <taxon>Sphingobacteriia</taxon>
        <taxon>Sphingobacteriales</taxon>
        <taxon>Sphingobacteriaceae</taxon>
        <taxon>Sphingobacterium</taxon>
    </lineage>
</organism>
<dbReference type="SMART" id="SM00448">
    <property type="entry name" value="REC"/>
    <property type="match status" value="1"/>
</dbReference>
<reference evidence="3 4" key="1">
    <citation type="submission" date="2020-08" db="EMBL/GenBank/DDBJ databases">
        <title>Sphingobacterium sp. DN00404 isolated from aquaculture water.</title>
        <authorList>
            <person name="Zhang M."/>
        </authorList>
    </citation>
    <scope>NUCLEOTIDE SEQUENCE [LARGE SCALE GENOMIC DNA]</scope>
    <source>
        <strain evidence="3 4">KCTC 42746</strain>
    </source>
</reference>
<evidence type="ECO:0000256" key="1">
    <source>
        <dbReference type="PROSITE-ProRule" id="PRU00169"/>
    </source>
</evidence>
<evidence type="ECO:0000313" key="4">
    <source>
        <dbReference type="Proteomes" id="UP000651112"/>
    </source>
</evidence>
<keyword evidence="1" id="KW-0597">Phosphoprotein</keyword>
<accession>A0ABR7XXF1</accession>
<dbReference type="EMBL" id="JACNYL010000006">
    <property type="protein sequence ID" value="MBD1423746.1"/>
    <property type="molecule type" value="Genomic_DNA"/>
</dbReference>
<feature type="domain" description="Response regulatory" evidence="2">
    <location>
        <begin position="9"/>
        <end position="129"/>
    </location>
</feature>